<feature type="compositionally biased region" description="Polar residues" evidence="1">
    <location>
        <begin position="359"/>
        <end position="372"/>
    </location>
</feature>
<organism evidence="3">
    <name type="scientific">Cyprideis torosa</name>
    <dbReference type="NCBI Taxonomy" id="163714"/>
    <lineage>
        <taxon>Eukaryota</taxon>
        <taxon>Metazoa</taxon>
        <taxon>Ecdysozoa</taxon>
        <taxon>Arthropoda</taxon>
        <taxon>Crustacea</taxon>
        <taxon>Oligostraca</taxon>
        <taxon>Ostracoda</taxon>
        <taxon>Podocopa</taxon>
        <taxon>Podocopida</taxon>
        <taxon>Cytherocopina</taxon>
        <taxon>Cytheroidea</taxon>
        <taxon>Cytherideidae</taxon>
        <taxon>Cyprideis</taxon>
    </lineage>
</organism>
<feature type="transmembrane region" description="Helical" evidence="2">
    <location>
        <begin position="102"/>
        <end position="122"/>
    </location>
</feature>
<dbReference type="AlphaFoldDB" id="A0A7R8W4S8"/>
<feature type="compositionally biased region" description="Low complexity" evidence="1">
    <location>
        <begin position="480"/>
        <end position="491"/>
    </location>
</feature>
<accession>A0A7R8W4S8</accession>
<dbReference type="EMBL" id="OB660241">
    <property type="protein sequence ID" value="CAD7223695.1"/>
    <property type="molecule type" value="Genomic_DNA"/>
</dbReference>
<proteinExistence type="predicted"/>
<keyword evidence="2" id="KW-0472">Membrane</keyword>
<evidence type="ECO:0000256" key="2">
    <source>
        <dbReference type="SAM" id="Phobius"/>
    </source>
</evidence>
<sequence length="508" mass="54858">MGPWTFNGTLADGWQNENVIQKQVPSSAALQLHSELNPGEVQDDLVAGDLYDEPILFDDKIPGVSEGLRNNRNESLVVQVIHLSRPLRSSCGPATRLFHSPYALYLIWLSLLLLAILSASSLCELMSTFLSALAKQRKIHLDGITRNNHPPNRSGHGSGQPSACSLHQSHSQRCRHYWGQSFPASTTGSGEGDSVTTKKTAGTSILIRPCQPPNTTRLEIQRICQGPGGSPPLGPLEDQKSQRLTVVPRGHVLPSSVQSGPGFCHCSPPDPTSTCRSRSRCTRSSNSCSLPNAMNRVCQETSSASASSSGSHVLHSPPPGTVKAYSYNCGPYEGCSLRRDEEDNFSHHYHRAQGCPQHVGSSPAQQENQSVTESRDVPVRDDVFSVNRPVNQYPKFCVGNNILLDDTSGCGLSGKRPEIAVDVPDPLSSSVFVFPSLLHHPPTTPNLRYDRRPEPPAARFASSPVTVDEVSAAGRPEPPAADSTPTAASLPSFPPFLPRLRAFLPGWG</sequence>
<protein>
    <submittedName>
        <fullName evidence="3">Uncharacterized protein</fullName>
    </submittedName>
</protein>
<evidence type="ECO:0000256" key="1">
    <source>
        <dbReference type="SAM" id="MobiDB-lite"/>
    </source>
</evidence>
<feature type="region of interest" description="Disordered" evidence="1">
    <location>
        <begin position="444"/>
        <end position="495"/>
    </location>
</feature>
<keyword evidence="2" id="KW-0812">Transmembrane</keyword>
<feature type="region of interest" description="Disordered" evidence="1">
    <location>
        <begin position="143"/>
        <end position="166"/>
    </location>
</feature>
<evidence type="ECO:0000313" key="3">
    <source>
        <dbReference type="EMBL" id="CAD7223695.1"/>
    </source>
</evidence>
<gene>
    <name evidence="3" type="ORF">CTOB1V02_LOCUS1675</name>
</gene>
<reference evidence="3" key="1">
    <citation type="submission" date="2020-11" db="EMBL/GenBank/DDBJ databases">
        <authorList>
            <person name="Tran Van P."/>
        </authorList>
    </citation>
    <scope>NUCLEOTIDE SEQUENCE</scope>
</reference>
<feature type="region of interest" description="Disordered" evidence="1">
    <location>
        <begin position="352"/>
        <end position="376"/>
    </location>
</feature>
<name>A0A7R8W4S8_9CRUS</name>
<keyword evidence="2" id="KW-1133">Transmembrane helix</keyword>